<evidence type="ECO:0000313" key="3">
    <source>
        <dbReference type="Proteomes" id="UP000041247"/>
    </source>
</evidence>
<name>A0A0K2ZMC6_9XANT</name>
<protein>
    <submittedName>
        <fullName evidence="2">Uncharacterized protein</fullName>
    </submittedName>
</protein>
<dbReference type="Proteomes" id="UP000041247">
    <property type="component" value="Unassembled WGS sequence"/>
</dbReference>
<evidence type="ECO:0000256" key="1">
    <source>
        <dbReference type="SAM" id="MobiDB-lite"/>
    </source>
</evidence>
<reference evidence="2 3" key="1">
    <citation type="submission" date="2015-07" db="EMBL/GenBank/DDBJ databases">
        <authorList>
            <person name="Noorani M."/>
        </authorList>
    </citation>
    <scope>NUCLEOTIDE SEQUENCE [LARGE SCALE GENOMIC DNA]</scope>
    <source>
        <strain evidence="2">LMG728</strain>
    </source>
</reference>
<feature type="region of interest" description="Disordered" evidence="1">
    <location>
        <begin position="39"/>
        <end position="71"/>
    </location>
</feature>
<proteinExistence type="predicted"/>
<gene>
    <name evidence="2" type="ORF">XTPLMG728_0857</name>
</gene>
<sequence>MNQKTVGLGVLAIAIVVGLVWMQRIGKDEGVEENIESAAPAVSSDVSHSTDPIPSSKAVLSNDSLKKKSVRHPFPEVPRTREGLSFKDDPSFAESKAEQQWLDRHGYPNEKQWEAYMLAPDALLRQAAEAGDMAAQAMLDARLLPVDKQAQQRLIEAGAEGNLFALSMLASYQGGSSGGDPVEAYALSRVTEMRGDTRAGITRDLMITKPLSNEQRMLGEAEALGLNEAIEKIYIAKHGVAPSLDKRPIGVK</sequence>
<evidence type="ECO:0000313" key="2">
    <source>
        <dbReference type="EMBL" id="CTP85369.1"/>
    </source>
</evidence>
<dbReference type="RefSeq" id="WP_237653982.1">
    <property type="nucleotide sequence ID" value="NZ_CP076250.1"/>
</dbReference>
<feature type="compositionally biased region" description="Polar residues" evidence="1">
    <location>
        <begin position="44"/>
        <end position="63"/>
    </location>
</feature>
<dbReference type="AlphaFoldDB" id="A0A0K2ZMC6"/>
<dbReference type="EMBL" id="CXOK01000024">
    <property type="protein sequence ID" value="CTP85369.1"/>
    <property type="molecule type" value="Genomic_DNA"/>
</dbReference>
<organism evidence="2 3">
    <name type="scientific">Xanthomonas graminis pv. poae</name>
    <dbReference type="NCBI Taxonomy" id="227946"/>
    <lineage>
        <taxon>Bacteria</taxon>
        <taxon>Pseudomonadati</taxon>
        <taxon>Pseudomonadota</taxon>
        <taxon>Gammaproteobacteria</taxon>
        <taxon>Lysobacterales</taxon>
        <taxon>Lysobacteraceae</taxon>
        <taxon>Xanthomonas</taxon>
        <taxon>Xanthomonas translucens group</taxon>
        <taxon>Xanthomonas graminis</taxon>
    </lineage>
</organism>
<accession>A0A0K2ZMC6</accession>